<dbReference type="Gene3D" id="3.90.50.10">
    <property type="entry name" value="Photosynthetic Reaction Center, subunit H, domain 2"/>
    <property type="match status" value="1"/>
</dbReference>
<dbReference type="RefSeq" id="WP_210893348.1">
    <property type="nucleotide sequence ID" value="NZ_JAGPYQ010000002.1"/>
</dbReference>
<dbReference type="InterPro" id="IPR011033">
    <property type="entry name" value="PRC_barrel-like_sf"/>
</dbReference>
<organism evidence="1 2">
    <name type="scientific">Streptomyces liliiviolaceus</name>
    <dbReference type="NCBI Taxonomy" id="2823109"/>
    <lineage>
        <taxon>Bacteria</taxon>
        <taxon>Bacillati</taxon>
        <taxon>Actinomycetota</taxon>
        <taxon>Actinomycetes</taxon>
        <taxon>Kitasatosporales</taxon>
        <taxon>Streptomycetaceae</taxon>
        <taxon>Streptomyces</taxon>
    </lineage>
</organism>
<comment type="caution">
    <text evidence="1">The sequence shown here is derived from an EMBL/GenBank/DDBJ whole genome shotgun (WGS) entry which is preliminary data.</text>
</comment>
<proteinExistence type="predicted"/>
<dbReference type="EMBL" id="JAGPYQ010000002">
    <property type="protein sequence ID" value="MBQ0855168.1"/>
    <property type="molecule type" value="Genomic_DNA"/>
</dbReference>
<dbReference type="GO" id="GO:0019684">
    <property type="term" value="P:photosynthesis, light reaction"/>
    <property type="evidence" value="ECO:0007669"/>
    <property type="project" value="InterPro"/>
</dbReference>
<evidence type="ECO:0000313" key="1">
    <source>
        <dbReference type="EMBL" id="MBQ0855168.1"/>
    </source>
</evidence>
<dbReference type="InterPro" id="IPR014747">
    <property type="entry name" value="Bac_photo_RC_H_C"/>
</dbReference>
<dbReference type="SUPFAM" id="SSF50346">
    <property type="entry name" value="PRC-barrel domain"/>
    <property type="match status" value="1"/>
</dbReference>
<keyword evidence="2" id="KW-1185">Reference proteome</keyword>
<name>A0A940Y5X5_9ACTN</name>
<evidence type="ECO:0000313" key="2">
    <source>
        <dbReference type="Proteomes" id="UP000677413"/>
    </source>
</evidence>
<dbReference type="Proteomes" id="UP000677413">
    <property type="component" value="Unassembled WGS sequence"/>
</dbReference>
<accession>A0A940Y5X5</accession>
<reference evidence="1 2" key="1">
    <citation type="submission" date="2021-04" db="EMBL/GenBank/DDBJ databases">
        <authorList>
            <person name="Tang X."/>
            <person name="Zhou X."/>
            <person name="Chen X."/>
            <person name="Cernava T."/>
            <person name="Zhang C."/>
        </authorList>
    </citation>
    <scope>NUCLEOTIDE SEQUENCE [LARGE SCALE GENOMIC DNA]</scope>
    <source>
        <strain evidence="1 2">BH-SS-21</strain>
    </source>
</reference>
<gene>
    <name evidence="1" type="ORF">J8N05_44175</name>
</gene>
<sequence>MTTDSIWSYAQTSGYAEGLLLTGFTVAAVDGTFGHVDRQVDQSGMRHLIVDTGGWVFGRSVLVPVGLVTFIDPEAREIKVACTEDEIKAAPRFKTDRETLDPEYLTGVGHYYRSLPPRQATTT</sequence>
<dbReference type="AlphaFoldDB" id="A0A940Y5X5"/>
<protein>
    <submittedName>
        <fullName evidence="1">PRC-barrel domain containing protein</fullName>
    </submittedName>
</protein>
<dbReference type="GO" id="GO:0030077">
    <property type="term" value="C:plasma membrane light-harvesting complex"/>
    <property type="evidence" value="ECO:0007669"/>
    <property type="project" value="InterPro"/>
</dbReference>